<organism evidence="1">
    <name type="scientific">marine sediment metagenome</name>
    <dbReference type="NCBI Taxonomy" id="412755"/>
    <lineage>
        <taxon>unclassified sequences</taxon>
        <taxon>metagenomes</taxon>
        <taxon>ecological metagenomes</taxon>
    </lineage>
</organism>
<dbReference type="AlphaFoldDB" id="X0VD32"/>
<evidence type="ECO:0000313" key="1">
    <source>
        <dbReference type="EMBL" id="GAG16275.1"/>
    </source>
</evidence>
<protein>
    <recommendedName>
        <fullName evidence="2">Dockerin domain-containing protein</fullName>
    </recommendedName>
</protein>
<reference evidence="1" key="1">
    <citation type="journal article" date="2014" name="Front. Microbiol.">
        <title>High frequency of phylogenetically diverse reductive dehalogenase-homologous genes in deep subseafloor sedimentary metagenomes.</title>
        <authorList>
            <person name="Kawai M."/>
            <person name="Futagami T."/>
            <person name="Toyoda A."/>
            <person name="Takaki Y."/>
            <person name="Nishi S."/>
            <person name="Hori S."/>
            <person name="Arai W."/>
            <person name="Tsubouchi T."/>
            <person name="Morono Y."/>
            <person name="Uchiyama I."/>
            <person name="Ito T."/>
            <person name="Fujiyama A."/>
            <person name="Inagaki F."/>
            <person name="Takami H."/>
        </authorList>
    </citation>
    <scope>NUCLEOTIDE SEQUENCE</scope>
    <source>
        <strain evidence="1">Expedition CK06-06</strain>
    </source>
</reference>
<gene>
    <name evidence="1" type="ORF">S01H1_54311</name>
</gene>
<feature type="non-terminal residue" evidence="1">
    <location>
        <position position="258"/>
    </location>
</feature>
<name>X0VD32_9ZZZZ</name>
<evidence type="ECO:0008006" key="2">
    <source>
        <dbReference type="Google" id="ProtNLM"/>
    </source>
</evidence>
<proteinExistence type="predicted"/>
<sequence>FHCPGEPGCPMLQNDIWYDWTASCSGEATITTCDANLSPEDQPNTAMVVYDGCNCPVESEKVIDCSHFAGGDCGLSSEVIFDAVAGHCYKIRLGGHLGGEPSGNLTITCEASCPQGPVEWLEPPDGVVDARQPYPIDDPTDLQGIDTITVAAPEGADASCWELCETNENPSLHPPYPPELQNNDILSAPDNGDGTYTIVLKRPITPGEVTTVTHTDDDAGATTGTFISHPANVNGDGFADPLDIPAMIDILNGEGRIL</sequence>
<dbReference type="EMBL" id="BARS01035229">
    <property type="protein sequence ID" value="GAG16275.1"/>
    <property type="molecule type" value="Genomic_DNA"/>
</dbReference>
<feature type="non-terminal residue" evidence="1">
    <location>
        <position position="1"/>
    </location>
</feature>
<comment type="caution">
    <text evidence="1">The sequence shown here is derived from an EMBL/GenBank/DDBJ whole genome shotgun (WGS) entry which is preliminary data.</text>
</comment>
<accession>X0VD32</accession>